<dbReference type="GeneID" id="30980340"/>
<dbReference type="RefSeq" id="XP_020064480.1">
    <property type="nucleotide sequence ID" value="XM_020206203.1"/>
</dbReference>
<dbReference type="Proteomes" id="UP000094285">
    <property type="component" value="Unassembled WGS sequence"/>
</dbReference>
<dbReference type="GO" id="GO:0005460">
    <property type="term" value="F:UDP-glucose transmembrane transporter activity"/>
    <property type="evidence" value="ECO:0007669"/>
    <property type="project" value="TreeGrafter"/>
</dbReference>
<feature type="transmembrane region" description="Helical" evidence="10">
    <location>
        <begin position="680"/>
        <end position="698"/>
    </location>
</feature>
<keyword evidence="7 10" id="KW-0472">Membrane</keyword>
<evidence type="ECO:0000256" key="8">
    <source>
        <dbReference type="ARBA" id="ARBA00041103"/>
    </source>
</evidence>
<keyword evidence="6 10" id="KW-1133">Transmembrane helix</keyword>
<keyword evidence="2" id="KW-0813">Transport</keyword>
<feature type="transmembrane region" description="Helical" evidence="10">
    <location>
        <begin position="770"/>
        <end position="792"/>
    </location>
</feature>
<dbReference type="InterPro" id="IPR038253">
    <property type="entry name" value="SRP68_N_sf"/>
</dbReference>
<evidence type="ECO:0000256" key="3">
    <source>
        <dbReference type="ARBA" id="ARBA00022597"/>
    </source>
</evidence>
<dbReference type="GO" id="GO:0006614">
    <property type="term" value="P:SRP-dependent cotranslational protein targeting to membrane"/>
    <property type="evidence" value="ECO:0007669"/>
    <property type="project" value="InterPro"/>
</dbReference>
<dbReference type="GO" id="GO:0030942">
    <property type="term" value="F:endoplasmic reticulum signal peptide binding"/>
    <property type="evidence" value="ECO:0007669"/>
    <property type="project" value="InterPro"/>
</dbReference>
<dbReference type="InterPro" id="IPR034652">
    <property type="entry name" value="SRP68-RBD"/>
</dbReference>
<dbReference type="GO" id="GO:0000139">
    <property type="term" value="C:Golgi membrane"/>
    <property type="evidence" value="ECO:0007669"/>
    <property type="project" value="TreeGrafter"/>
</dbReference>
<evidence type="ECO:0000256" key="1">
    <source>
        <dbReference type="ARBA" id="ARBA00004477"/>
    </source>
</evidence>
<organism evidence="11 12">
    <name type="scientific">Suhomyces tanzawaensis NRRL Y-17324</name>
    <dbReference type="NCBI Taxonomy" id="984487"/>
    <lineage>
        <taxon>Eukaryota</taxon>
        <taxon>Fungi</taxon>
        <taxon>Dikarya</taxon>
        <taxon>Ascomycota</taxon>
        <taxon>Saccharomycotina</taxon>
        <taxon>Pichiomycetes</taxon>
        <taxon>Debaryomycetaceae</taxon>
        <taxon>Suhomyces</taxon>
    </lineage>
</organism>
<feature type="transmembrane region" description="Helical" evidence="10">
    <location>
        <begin position="704"/>
        <end position="721"/>
    </location>
</feature>
<evidence type="ECO:0000256" key="4">
    <source>
        <dbReference type="ARBA" id="ARBA00022692"/>
    </source>
</evidence>
<keyword evidence="12" id="KW-1185">Reference proteome</keyword>
<dbReference type="OrthoDB" id="10255118at2759"/>
<feature type="transmembrane region" description="Helical" evidence="10">
    <location>
        <begin position="812"/>
        <end position="833"/>
    </location>
</feature>
<dbReference type="GO" id="GO:0005047">
    <property type="term" value="F:signal recognition particle binding"/>
    <property type="evidence" value="ECO:0007669"/>
    <property type="project" value="InterPro"/>
</dbReference>
<evidence type="ECO:0000256" key="7">
    <source>
        <dbReference type="ARBA" id="ARBA00023136"/>
    </source>
</evidence>
<gene>
    <name evidence="11" type="ORF">CANTADRAFT_11625</name>
</gene>
<feature type="transmembrane region" description="Helical" evidence="10">
    <location>
        <begin position="564"/>
        <end position="586"/>
    </location>
</feature>
<name>A0A1E4SIN4_9ASCO</name>
<evidence type="ECO:0000256" key="6">
    <source>
        <dbReference type="ARBA" id="ARBA00022989"/>
    </source>
</evidence>
<dbReference type="EMBL" id="KV453912">
    <property type="protein sequence ID" value="ODV79358.1"/>
    <property type="molecule type" value="Genomic_DNA"/>
</dbReference>
<evidence type="ECO:0000313" key="12">
    <source>
        <dbReference type="Proteomes" id="UP000094285"/>
    </source>
</evidence>
<dbReference type="PANTHER" id="PTHR10778:SF10">
    <property type="entry name" value="SOLUTE CARRIER FAMILY 35 MEMBER B1"/>
    <property type="match status" value="1"/>
</dbReference>
<protein>
    <recommendedName>
        <fullName evidence="8">UDP-galactose transporter homolog 1</fullName>
    </recommendedName>
</protein>
<keyword evidence="3" id="KW-0762">Sugar transport</keyword>
<dbReference type="Pfam" id="PF16969">
    <property type="entry name" value="SRP68"/>
    <property type="match status" value="1"/>
</dbReference>
<comment type="subcellular location">
    <subcellularLocation>
        <location evidence="1">Endoplasmic reticulum membrane</location>
        <topology evidence="1">Multi-pass membrane protein</topology>
    </subcellularLocation>
</comment>
<feature type="compositionally biased region" description="Low complexity" evidence="9">
    <location>
        <begin position="532"/>
        <end position="546"/>
    </location>
</feature>
<dbReference type="PANTHER" id="PTHR10778">
    <property type="entry name" value="SOLUTE CARRIER FAMILY 35 MEMBER B"/>
    <property type="match status" value="1"/>
</dbReference>
<dbReference type="GO" id="GO:0005459">
    <property type="term" value="F:UDP-galactose transmembrane transporter activity"/>
    <property type="evidence" value="ECO:0007669"/>
    <property type="project" value="TreeGrafter"/>
</dbReference>
<evidence type="ECO:0000256" key="2">
    <source>
        <dbReference type="ARBA" id="ARBA00022448"/>
    </source>
</evidence>
<dbReference type="Gene3D" id="1.10.3450.40">
    <property type="entry name" value="Signal recognition particle, SRP68 subunit, RNA-binding domain"/>
    <property type="match status" value="1"/>
</dbReference>
<keyword evidence="4 10" id="KW-0812">Transmembrane</keyword>
<dbReference type="CDD" id="cd15481">
    <property type="entry name" value="SRP68-RBD"/>
    <property type="match status" value="1"/>
</dbReference>
<feature type="transmembrane region" description="Helical" evidence="10">
    <location>
        <begin position="649"/>
        <end position="668"/>
    </location>
</feature>
<feature type="region of interest" description="Disordered" evidence="9">
    <location>
        <begin position="532"/>
        <end position="554"/>
    </location>
</feature>
<dbReference type="Pfam" id="PF08449">
    <property type="entry name" value="UAA"/>
    <property type="match status" value="1"/>
</dbReference>
<dbReference type="InterPro" id="IPR013657">
    <property type="entry name" value="SCL35B1-4/HUT1"/>
</dbReference>
<evidence type="ECO:0000256" key="5">
    <source>
        <dbReference type="ARBA" id="ARBA00022824"/>
    </source>
</evidence>
<evidence type="ECO:0000256" key="9">
    <source>
        <dbReference type="SAM" id="MobiDB-lite"/>
    </source>
</evidence>
<reference evidence="12" key="1">
    <citation type="submission" date="2016-05" db="EMBL/GenBank/DDBJ databases">
        <title>Comparative genomics of biotechnologically important yeasts.</title>
        <authorList>
            <consortium name="DOE Joint Genome Institute"/>
            <person name="Riley R."/>
            <person name="Haridas S."/>
            <person name="Wolfe K.H."/>
            <person name="Lopes M.R."/>
            <person name="Hittinger C.T."/>
            <person name="Goker M."/>
            <person name="Salamov A."/>
            <person name="Wisecaver J."/>
            <person name="Long T.M."/>
            <person name="Aerts A.L."/>
            <person name="Barry K."/>
            <person name="Choi C."/>
            <person name="Clum A."/>
            <person name="Coughlan A.Y."/>
            <person name="Deshpande S."/>
            <person name="Douglass A.P."/>
            <person name="Hanson S.J."/>
            <person name="Klenk H.-P."/>
            <person name="Labutti K."/>
            <person name="Lapidus A."/>
            <person name="Lindquist E."/>
            <person name="Lipzen A."/>
            <person name="Meier-Kolthoff J.P."/>
            <person name="Ohm R.A."/>
            <person name="Otillar R.P."/>
            <person name="Pangilinan J."/>
            <person name="Peng Y."/>
            <person name="Rokas A."/>
            <person name="Rosa C.A."/>
            <person name="Scheuner C."/>
            <person name="Sibirny A.A."/>
            <person name="Slot J.C."/>
            <person name="Stielow J.B."/>
            <person name="Sun H."/>
            <person name="Kurtzman C.P."/>
            <person name="Blackwell M."/>
            <person name="Grigoriev I.V."/>
            <person name="Jeffries T.W."/>
        </authorList>
    </citation>
    <scope>NUCLEOTIDE SEQUENCE [LARGE SCALE GENOMIC DNA]</scope>
    <source>
        <strain evidence="12">NRRL Y-17324</strain>
    </source>
</reference>
<sequence>MDSPLNTTIGVRMNAYLTSPDDFRKQRKRINKRIAKLRHDLGLVTRDTKQYKTKEKTSGITVQDYEKDPNYGLVLLLTAERDVLYALEIKNTLEISNEHGAGQKNLMVSRLKKALNTSKKILELAQNEASALVRIELYIFAALIQGQLSVTKKQWELARTSYSIARVGLEFWTAVQKEGEKEFQGEDVFEAAETLEKELVDNVIDPSLNLALSQMDARAVDIKSVSRKHCHDENLPYLSPTISIIKAQKPDLVSEISSTELIDSIEWRGHEAQIYNDEVAYNIMALLKTDENTDYDILGTNWSNVLDIHSQDIERNNDEDDMEKSQNRAILLTYIKYNLLFASMKRDLLIIDDITSSKTYRNVVPFYDNIITITQDLKELPGVYNDEELHQSLEDLEKYFNAKKCIYVANLYIATNKYAEALTIYLSLKDDFITEEQFTKFEEFPYNITSNIDFEKYAQDFNAKFLHAHALAHNALESKDIGSIVENSNKFQTGLELVDLATPPKIHSILSKPVLFDISYNYINYDLGRSSSAAPVSTSPAPQTSAEDQDGKKRGATVSMKKQGLLVTLVFCVAGLYGSFLSWSVLQERINTKPYGIDGSYEPEYFKAPLVVNIVQALFASIIGLVYSSATHGNPFLIFTNQKLISLQYFKWFLLISITSSLSSPLGYESLKHVDYLAYLLAKSCKLIPVMLVHLVMYGTRFPVFKYVVAGLVTAGVAVFTSSHTSLKTSINDGKTGLGMAQLIGSMVLDGLTNLTQDQLFKSQQGTHRVTGASLMCILNLFVFVLTAAYTAVFKSSELTYTLDFVHKYPEVLTNILAFAVFGSVGQVFVFVILEKFDSLVLITATVTRKMLSMILSVVLFGHNLTGVQWLGVGLVFGGVGFEGVKKAQGPSVKPKKE</sequence>
<accession>A0A1E4SIN4</accession>
<evidence type="ECO:0000313" key="11">
    <source>
        <dbReference type="EMBL" id="ODV79358.1"/>
    </source>
</evidence>
<proteinExistence type="predicted"/>
<dbReference type="GO" id="GO:0005789">
    <property type="term" value="C:endoplasmic reticulum membrane"/>
    <property type="evidence" value="ECO:0007669"/>
    <property type="project" value="UniProtKB-SubCell"/>
</dbReference>
<dbReference type="AlphaFoldDB" id="A0A1E4SIN4"/>
<dbReference type="STRING" id="984487.A0A1E4SIN4"/>
<dbReference type="InterPro" id="IPR026258">
    <property type="entry name" value="SRP68"/>
</dbReference>
<keyword evidence="5" id="KW-0256">Endoplasmic reticulum</keyword>
<feature type="transmembrane region" description="Helical" evidence="10">
    <location>
        <begin position="606"/>
        <end position="629"/>
    </location>
</feature>
<evidence type="ECO:0000256" key="10">
    <source>
        <dbReference type="SAM" id="Phobius"/>
    </source>
</evidence>
<dbReference type="GO" id="GO:0008312">
    <property type="term" value="F:7S RNA binding"/>
    <property type="evidence" value="ECO:0007669"/>
    <property type="project" value="InterPro"/>
</dbReference>
<dbReference type="GO" id="GO:0005786">
    <property type="term" value="C:signal recognition particle, endoplasmic reticulum targeting"/>
    <property type="evidence" value="ECO:0007669"/>
    <property type="project" value="InterPro"/>
</dbReference>